<dbReference type="Gene3D" id="3.30.40.250">
    <property type="match status" value="1"/>
</dbReference>
<protein>
    <recommendedName>
        <fullName evidence="2">YcaO domain-containing protein</fullName>
    </recommendedName>
</protein>
<dbReference type="AlphaFoldDB" id="A0A3S9UTD1"/>
<dbReference type="InterPro" id="IPR027624">
    <property type="entry name" value="TOMM_cyclo_SagD"/>
</dbReference>
<dbReference type="Gene3D" id="3.30.160.660">
    <property type="match status" value="1"/>
</dbReference>
<evidence type="ECO:0000313" key="3">
    <source>
        <dbReference type="EMBL" id="AZS13540.1"/>
    </source>
</evidence>
<organism evidence="3 4">
    <name type="scientific">Paenibacillus lutimineralis</name>
    <dbReference type="NCBI Taxonomy" id="2707005"/>
    <lineage>
        <taxon>Bacteria</taxon>
        <taxon>Bacillati</taxon>
        <taxon>Bacillota</taxon>
        <taxon>Bacilli</taxon>
        <taxon>Bacillales</taxon>
        <taxon>Paenibacillaceae</taxon>
        <taxon>Paenibacillus</taxon>
    </lineage>
</organism>
<evidence type="ECO:0000259" key="2">
    <source>
        <dbReference type="PROSITE" id="PS51664"/>
    </source>
</evidence>
<dbReference type="RefSeq" id="WP_126995310.1">
    <property type="nucleotide sequence ID" value="NZ_CP034346.1"/>
</dbReference>
<dbReference type="Proteomes" id="UP000270678">
    <property type="component" value="Chromosome"/>
</dbReference>
<gene>
    <name evidence="3" type="ORF">EI981_02980</name>
</gene>
<dbReference type="OrthoDB" id="2379922at2"/>
<evidence type="ECO:0000313" key="4">
    <source>
        <dbReference type="Proteomes" id="UP000270678"/>
    </source>
</evidence>
<dbReference type="PANTHER" id="PTHR37809">
    <property type="entry name" value="RIBOSOMAL PROTEIN S12 METHYLTHIOTRANSFERASE ACCESSORY FACTOR YCAO"/>
    <property type="match status" value="1"/>
</dbReference>
<dbReference type="NCBIfam" id="TIGR03604">
    <property type="entry name" value="TOMM_cyclo_SagD"/>
    <property type="match status" value="1"/>
</dbReference>
<feature type="domain" description="YcaO" evidence="2">
    <location>
        <begin position="93"/>
        <end position="465"/>
    </location>
</feature>
<evidence type="ECO:0000256" key="1">
    <source>
        <dbReference type="SAM" id="MobiDB-lite"/>
    </source>
</evidence>
<dbReference type="PROSITE" id="PS51664">
    <property type="entry name" value="YCAO"/>
    <property type="match status" value="1"/>
</dbReference>
<feature type="region of interest" description="Disordered" evidence="1">
    <location>
        <begin position="1"/>
        <end position="20"/>
    </location>
</feature>
<dbReference type="EMBL" id="CP034346">
    <property type="protein sequence ID" value="AZS13540.1"/>
    <property type="molecule type" value="Genomic_DNA"/>
</dbReference>
<dbReference type="KEGG" id="plut:EI981_02980"/>
<name>A0A3S9UTD1_9BACL</name>
<keyword evidence="4" id="KW-1185">Reference proteome</keyword>
<dbReference type="Pfam" id="PF02624">
    <property type="entry name" value="YcaO"/>
    <property type="match status" value="1"/>
</dbReference>
<proteinExistence type="predicted"/>
<dbReference type="Gene3D" id="3.30.1330.230">
    <property type="match status" value="1"/>
</dbReference>
<dbReference type="PANTHER" id="PTHR37809:SF1">
    <property type="entry name" value="RIBOSOMAL PROTEIN S12 METHYLTHIOTRANSFERASE ACCESSORY FACTOR YCAO"/>
    <property type="match status" value="1"/>
</dbReference>
<dbReference type="InterPro" id="IPR003776">
    <property type="entry name" value="YcaO-like_dom"/>
</dbReference>
<reference evidence="4" key="1">
    <citation type="submission" date="2018-12" db="EMBL/GenBank/DDBJ databases">
        <title>Complete genome sequence of Paenibacillus sp. MBLB1234.</title>
        <authorList>
            <person name="Nam Y.-D."/>
            <person name="Kang J."/>
            <person name="Chung W.-H."/>
            <person name="Park Y.S."/>
        </authorList>
    </citation>
    <scope>NUCLEOTIDE SEQUENCE [LARGE SCALE GENOMIC DNA]</scope>
    <source>
        <strain evidence="4">MBLB1234</strain>
    </source>
</reference>
<sequence>MSRTLIRRSGGAGYAGCPRTDNAAVPTRVQDLTSTVPDHLRRAISPHGGMVRGLMNLSRDSGDPKLYLSLAAPANPKFLVEGQHGLIDFFASGIGLTLEEANTTAVAEAIERYCAAYVIPERLLLATWEELGEDALHPGELPLFTKEQYEQWQFPYRPFTEQSMIRWVHGRSLTNGRMKWVPAAIAWDSYIPQSGDEEAICFGLMTGSAAGATKEQAMIGGLLEIIERDAFMIMWYNSLSLPRLDTRDLLVMEQFKELLDPNRFELTVIDTTSDIGIPSAFGLLMTRDGKVSVGGSSRLSMEEAVRKTLMEISQLFIGNKPQIYSKSIPSLLPHQVTDYGLRLPYYEQPYAHEELAFTTASSEFRSIQPALPIAAGTEAERLQYIVQQLAKRGLEVLCVDLTTDDVRQLGLHVVKMIVPGTVQLPRSEKERIITSERIYKTPVELALRTESILPQNLNRSPHPFP</sequence>
<accession>A0A3S9UTD1</accession>